<organism evidence="1">
    <name type="scientific">Siphoviridae sp. ctj7g1</name>
    <dbReference type="NCBI Taxonomy" id="2826438"/>
    <lineage>
        <taxon>Viruses</taxon>
        <taxon>Duplodnaviria</taxon>
        <taxon>Heunggongvirae</taxon>
        <taxon>Uroviricota</taxon>
        <taxon>Caudoviricetes</taxon>
    </lineage>
</organism>
<protein>
    <submittedName>
        <fullName evidence="1">Respiratory burst NADPH oxidase</fullName>
    </submittedName>
</protein>
<dbReference type="EMBL" id="BK015796">
    <property type="protein sequence ID" value="DAE25302.1"/>
    <property type="molecule type" value="Genomic_DNA"/>
</dbReference>
<name>A0A8S5R1F8_9CAUD</name>
<sequence length="38" mass="4492">MFLLPRSHFWVCIGCDRGSNFFLYPLTWAFAELVQNVI</sequence>
<reference evidence="1" key="1">
    <citation type="journal article" date="2021" name="Proc. Natl. Acad. Sci. U.S.A.">
        <title>A Catalog of Tens of Thousands of Viruses from Human Metagenomes Reveals Hidden Associations with Chronic Diseases.</title>
        <authorList>
            <person name="Tisza M.J."/>
            <person name="Buck C.B."/>
        </authorList>
    </citation>
    <scope>NUCLEOTIDE SEQUENCE</scope>
    <source>
        <strain evidence="1">Ctj7g1</strain>
    </source>
</reference>
<proteinExistence type="predicted"/>
<accession>A0A8S5R1F8</accession>
<evidence type="ECO:0000313" key="1">
    <source>
        <dbReference type="EMBL" id="DAE25302.1"/>
    </source>
</evidence>